<evidence type="ECO:0000256" key="6">
    <source>
        <dbReference type="ARBA" id="ARBA00023136"/>
    </source>
</evidence>
<dbReference type="EMBL" id="VFLP01000031">
    <property type="protein sequence ID" value="TRX93138.1"/>
    <property type="molecule type" value="Genomic_DNA"/>
</dbReference>
<feature type="transmembrane region" description="Helical" evidence="9">
    <location>
        <begin position="124"/>
        <end position="144"/>
    </location>
</feature>
<evidence type="ECO:0000256" key="8">
    <source>
        <dbReference type="SAM" id="MobiDB-lite"/>
    </source>
</evidence>
<dbReference type="SUPFAM" id="SSF103473">
    <property type="entry name" value="MFS general substrate transporter"/>
    <property type="match status" value="1"/>
</dbReference>
<evidence type="ECO:0000256" key="7">
    <source>
        <dbReference type="SAM" id="Coils"/>
    </source>
</evidence>
<comment type="similarity">
    <text evidence="2">Belongs to the SLC43A transporter (TC 2.A.1.44) family.</text>
</comment>
<feature type="region of interest" description="Disordered" evidence="8">
    <location>
        <begin position="14"/>
        <end position="35"/>
    </location>
</feature>
<evidence type="ECO:0000313" key="11">
    <source>
        <dbReference type="Proteomes" id="UP000319160"/>
    </source>
</evidence>
<evidence type="ECO:0000256" key="2">
    <source>
        <dbReference type="ARBA" id="ARBA00006595"/>
    </source>
</evidence>
<dbReference type="InterPro" id="IPR036259">
    <property type="entry name" value="MFS_trans_sf"/>
</dbReference>
<keyword evidence="7" id="KW-0175">Coiled coil</keyword>
<dbReference type="AlphaFoldDB" id="A0A553HYV0"/>
<evidence type="ECO:0000256" key="5">
    <source>
        <dbReference type="ARBA" id="ARBA00022989"/>
    </source>
</evidence>
<feature type="transmembrane region" description="Helical" evidence="9">
    <location>
        <begin position="405"/>
        <end position="427"/>
    </location>
</feature>
<dbReference type="PANTHER" id="PTHR20772:SF2">
    <property type="entry name" value="PROTEIN FMP42"/>
    <property type="match status" value="1"/>
</dbReference>
<evidence type="ECO:0000256" key="9">
    <source>
        <dbReference type="SAM" id="Phobius"/>
    </source>
</evidence>
<dbReference type="OrthoDB" id="330047at2759"/>
<keyword evidence="6 9" id="KW-0472">Membrane</keyword>
<feature type="transmembrane region" description="Helical" evidence="9">
    <location>
        <begin position="484"/>
        <end position="506"/>
    </location>
</feature>
<evidence type="ECO:0000256" key="3">
    <source>
        <dbReference type="ARBA" id="ARBA00022448"/>
    </source>
</evidence>
<feature type="compositionally biased region" description="Low complexity" evidence="8">
    <location>
        <begin position="25"/>
        <end position="34"/>
    </location>
</feature>
<organism evidence="10 11">
    <name type="scientific">Xylaria flabelliformis</name>
    <dbReference type="NCBI Taxonomy" id="2512241"/>
    <lineage>
        <taxon>Eukaryota</taxon>
        <taxon>Fungi</taxon>
        <taxon>Dikarya</taxon>
        <taxon>Ascomycota</taxon>
        <taxon>Pezizomycotina</taxon>
        <taxon>Sordariomycetes</taxon>
        <taxon>Xylariomycetidae</taxon>
        <taxon>Xylariales</taxon>
        <taxon>Xylariaceae</taxon>
        <taxon>Xylaria</taxon>
    </lineage>
</organism>
<evidence type="ECO:0000256" key="1">
    <source>
        <dbReference type="ARBA" id="ARBA00004141"/>
    </source>
</evidence>
<name>A0A553HYV0_9PEZI</name>
<protein>
    <recommendedName>
        <fullName evidence="12">Nodulin-like domain-containing protein</fullName>
    </recommendedName>
</protein>
<feature type="transmembrane region" description="Helical" evidence="9">
    <location>
        <begin position="244"/>
        <end position="263"/>
    </location>
</feature>
<sequence>MSLPRVSSLETFLSVPTEGERSRRSSITSTTPSVRPRRLSFNPLPESWNPVLARDIDHPAQTIGAFEVPQWKRILQIVCAVIYCFFAAGVVFGYAAIKPVLKKTGAYQDICKGDDICVEIRLNLMFTVAAVVTNVAALPVGAILDHYGPQVCGILGAMCLAIGAVFMAFAERMQFDALLPGYLFLALGGPFTYISSFQLSNAFPQHSGLILALLTGAFDASSALFLLYRIIFQKTDGAFGLEKFFLAYLVVPVVIIIMQLTILPRQSYKTVGEMIVDYEAPNLDGPFSSSAIEADDQVDEETELLREAHRQERRELTENIAHEIEELLGTETADKQAQREEESNNRSGVWGVMHNRTALQQIRSAWFILICLFTVVQMTRINYFVATIRVQYGAILGSVEKATEINYFFDLALPLGGIISIPFIGIVLDHTSTVAVLTTLVTVATSIGVLGVLPFEWAAYANICLFVLYRPFYYTAVSDYSAKVFGFQTFGTVYGTIICLAGLLNFSQSGLDYLFHETFRGDPTPVNLILLSLGLAIGICLVSYVALKTRGLRLKREAEYTNGRPY</sequence>
<feature type="transmembrane region" description="Helical" evidence="9">
    <location>
        <begin position="182"/>
        <end position="203"/>
    </location>
</feature>
<proteinExistence type="inferred from homology"/>
<keyword evidence="11" id="KW-1185">Reference proteome</keyword>
<dbReference type="Gene3D" id="1.20.1250.20">
    <property type="entry name" value="MFS general substrate transporter like domains"/>
    <property type="match status" value="1"/>
</dbReference>
<feature type="transmembrane region" description="Helical" evidence="9">
    <location>
        <begin position="365"/>
        <end position="385"/>
    </location>
</feature>
<evidence type="ECO:0000313" key="10">
    <source>
        <dbReference type="EMBL" id="TRX93138.1"/>
    </source>
</evidence>
<reference evidence="11" key="1">
    <citation type="submission" date="2019-06" db="EMBL/GenBank/DDBJ databases">
        <title>Draft genome sequence of the griseofulvin-producing fungus Xylaria cubensis strain G536.</title>
        <authorList>
            <person name="Mead M.E."/>
            <person name="Raja H.A."/>
            <person name="Steenwyk J.L."/>
            <person name="Knowles S.L."/>
            <person name="Oberlies N.H."/>
            <person name="Rokas A."/>
        </authorList>
    </citation>
    <scope>NUCLEOTIDE SEQUENCE [LARGE SCALE GENOMIC DNA]</scope>
    <source>
        <strain evidence="11">G536</strain>
    </source>
</reference>
<dbReference type="Proteomes" id="UP000319160">
    <property type="component" value="Unassembled WGS sequence"/>
</dbReference>
<keyword evidence="4 9" id="KW-0812">Transmembrane</keyword>
<evidence type="ECO:0008006" key="12">
    <source>
        <dbReference type="Google" id="ProtNLM"/>
    </source>
</evidence>
<feature type="transmembrane region" description="Helical" evidence="9">
    <location>
        <begin position="526"/>
        <end position="547"/>
    </location>
</feature>
<keyword evidence="5 9" id="KW-1133">Transmembrane helix</keyword>
<feature type="coiled-coil region" evidence="7">
    <location>
        <begin position="291"/>
        <end position="326"/>
    </location>
</feature>
<dbReference type="GO" id="GO:0000329">
    <property type="term" value="C:fungal-type vacuole membrane"/>
    <property type="evidence" value="ECO:0007669"/>
    <property type="project" value="TreeGrafter"/>
</dbReference>
<feature type="transmembrane region" description="Helical" evidence="9">
    <location>
        <begin position="74"/>
        <end position="97"/>
    </location>
</feature>
<comment type="caution">
    <text evidence="10">The sequence shown here is derived from an EMBL/GenBank/DDBJ whole genome shotgun (WGS) entry which is preliminary data.</text>
</comment>
<gene>
    <name evidence="10" type="ORF">FHL15_006006</name>
</gene>
<feature type="transmembrane region" description="Helical" evidence="9">
    <location>
        <begin position="210"/>
        <end position="232"/>
    </location>
</feature>
<feature type="transmembrane region" description="Helical" evidence="9">
    <location>
        <begin position="151"/>
        <end position="170"/>
    </location>
</feature>
<accession>A0A553HYV0</accession>
<keyword evidence="3" id="KW-0813">Transport</keyword>
<evidence type="ECO:0000256" key="4">
    <source>
        <dbReference type="ARBA" id="ARBA00022692"/>
    </source>
</evidence>
<dbReference type="PANTHER" id="PTHR20772">
    <property type="entry name" value="PROTEIN FMP42"/>
    <property type="match status" value="1"/>
</dbReference>
<dbReference type="InterPro" id="IPR052599">
    <property type="entry name" value="SLC43A_AATransporter"/>
</dbReference>
<dbReference type="STRING" id="2512241.A0A553HYV0"/>
<comment type="subcellular location">
    <subcellularLocation>
        <location evidence="1">Membrane</location>
        <topology evidence="1">Multi-pass membrane protein</topology>
    </subcellularLocation>
</comment>